<reference evidence="2 3" key="1">
    <citation type="submission" date="2019-12" db="EMBL/GenBank/DDBJ databases">
        <title>Nesterenkonia muleiensis sp. nov., a novel actinobacterium isolated from sap of Populus euphratica.</title>
        <authorList>
            <person name="Wang R."/>
        </authorList>
    </citation>
    <scope>NUCLEOTIDE SEQUENCE [LARGE SCALE GENOMIC DNA]</scope>
    <source>
        <strain evidence="2 3">F10</strain>
    </source>
</reference>
<dbReference type="EMBL" id="WRPM01000053">
    <property type="protein sequence ID" value="MVT26244.1"/>
    <property type="molecule type" value="Genomic_DNA"/>
</dbReference>
<comment type="caution">
    <text evidence="2">The sequence shown here is derived from an EMBL/GenBank/DDBJ whole genome shotgun (WGS) entry which is preliminary data.</text>
</comment>
<organism evidence="2 3">
    <name type="scientific">Nesterenkonia alkaliphila</name>
    <dbReference type="NCBI Taxonomy" id="1463631"/>
    <lineage>
        <taxon>Bacteria</taxon>
        <taxon>Bacillati</taxon>
        <taxon>Actinomycetota</taxon>
        <taxon>Actinomycetes</taxon>
        <taxon>Micrococcales</taxon>
        <taxon>Micrococcaceae</taxon>
        <taxon>Nesterenkonia</taxon>
    </lineage>
</organism>
<keyword evidence="2" id="KW-0808">Transferase</keyword>
<protein>
    <submittedName>
        <fullName evidence="2">GNAT family N-acetyltransferase</fullName>
    </submittedName>
</protein>
<dbReference type="SUPFAM" id="SSF55729">
    <property type="entry name" value="Acyl-CoA N-acyltransferases (Nat)"/>
    <property type="match status" value="1"/>
</dbReference>
<dbReference type="AlphaFoldDB" id="A0A7K1UIL6"/>
<name>A0A7K1UIL6_9MICC</name>
<proteinExistence type="predicted"/>
<dbReference type="Gene3D" id="3.40.630.30">
    <property type="match status" value="1"/>
</dbReference>
<gene>
    <name evidence="2" type="ORF">GNZ21_07725</name>
</gene>
<feature type="domain" description="N-acetyltransferase" evidence="1">
    <location>
        <begin position="4"/>
        <end position="166"/>
    </location>
</feature>
<evidence type="ECO:0000313" key="3">
    <source>
        <dbReference type="Proteomes" id="UP000460157"/>
    </source>
</evidence>
<dbReference type="PROSITE" id="PS51186">
    <property type="entry name" value="GNAT"/>
    <property type="match status" value="1"/>
</dbReference>
<dbReference type="GO" id="GO:0016747">
    <property type="term" value="F:acyltransferase activity, transferring groups other than amino-acyl groups"/>
    <property type="evidence" value="ECO:0007669"/>
    <property type="project" value="InterPro"/>
</dbReference>
<dbReference type="InterPro" id="IPR016181">
    <property type="entry name" value="Acyl_CoA_acyltransferase"/>
</dbReference>
<dbReference type="PANTHER" id="PTHR43792:SF1">
    <property type="entry name" value="N-ACETYLTRANSFERASE DOMAIN-CONTAINING PROTEIN"/>
    <property type="match status" value="1"/>
</dbReference>
<dbReference type="Proteomes" id="UP000460157">
    <property type="component" value="Unassembled WGS sequence"/>
</dbReference>
<dbReference type="InterPro" id="IPR000182">
    <property type="entry name" value="GNAT_dom"/>
</dbReference>
<dbReference type="InterPro" id="IPR051531">
    <property type="entry name" value="N-acetyltransferase"/>
</dbReference>
<keyword evidence="3" id="KW-1185">Reference proteome</keyword>
<dbReference type="Pfam" id="PF13302">
    <property type="entry name" value="Acetyltransf_3"/>
    <property type="match status" value="1"/>
</dbReference>
<dbReference type="PANTHER" id="PTHR43792">
    <property type="entry name" value="GNAT FAMILY, PUTATIVE (AFU_ORTHOLOGUE AFUA_3G00765)-RELATED-RELATED"/>
    <property type="match status" value="1"/>
</dbReference>
<dbReference type="OrthoDB" id="3533156at2"/>
<evidence type="ECO:0000313" key="2">
    <source>
        <dbReference type="EMBL" id="MVT26244.1"/>
    </source>
</evidence>
<accession>A0A7K1UIL6</accession>
<dbReference type="RefSeq" id="WP_157323018.1">
    <property type="nucleotide sequence ID" value="NZ_BMFX01000050.1"/>
</dbReference>
<evidence type="ECO:0000259" key="1">
    <source>
        <dbReference type="PROSITE" id="PS51186"/>
    </source>
</evidence>
<sequence>MQLDDLRLDKPILDDVPAIFDIYSDPRVWTHLPSGRHTELEQTESMVQGWIGRWERDGLSSWIVRDAGSGAVLGNVGCWINHDAYWNLGYRLDYGAQGRGIASRVSALAVKEARGLRPDLPVVAILLEHNKASARVAEKVGLTVQHRGPDAGNPDQDSVRLIAADRPLSESQIQAALG</sequence>